<keyword evidence="2" id="KW-0808">Transferase</keyword>
<protein>
    <submittedName>
        <fullName evidence="2">Phosphotransferase</fullName>
    </submittedName>
</protein>
<dbReference type="Proteomes" id="UP000480151">
    <property type="component" value="Unassembled WGS sequence"/>
</dbReference>
<dbReference type="InterPro" id="IPR002575">
    <property type="entry name" value="Aminoglycoside_PTrfase"/>
</dbReference>
<dbReference type="Gene3D" id="3.30.200.150">
    <property type="match status" value="1"/>
</dbReference>
<dbReference type="EMBL" id="JAAKGU010000006">
    <property type="protein sequence ID" value="NGM83769.1"/>
    <property type="molecule type" value="Genomic_DNA"/>
</dbReference>
<sequence length="291" mass="34042">MITEPTIQEINRIFQLHLINDEIVKIQRLSGTTSGRVYRLDSNQNNNYILKFDEPNQIQMVEQLLNTYQNSMLLPNVLFTAQDKSHFIYTYINGTTHINRGSKKKWLTILVNELFNKYSKYQHTDIWGRLEYPLRSWREFNEISVEEARINIGNSLTTDDYIFVKSQIIKLFGEEIVQGEKYLLHGDTGVHNFVFDQFSLIGVIDPSPMVGPLIYDFIYAFCSSPDDINIDTLFAAQDNLKQGHIDKIRLIDEVSVQLYCRVGLSVKHHPNDLSEYLKAWEHWKELCKKTQ</sequence>
<evidence type="ECO:0000259" key="1">
    <source>
        <dbReference type="Pfam" id="PF01636"/>
    </source>
</evidence>
<dbReference type="AlphaFoldDB" id="A0A6M1PK20"/>
<dbReference type="InterPro" id="IPR011009">
    <property type="entry name" value="Kinase-like_dom_sf"/>
</dbReference>
<evidence type="ECO:0000313" key="3">
    <source>
        <dbReference type="Proteomes" id="UP000480151"/>
    </source>
</evidence>
<name>A0A6M1PK20_9BACL</name>
<dbReference type="RefSeq" id="WP_165099635.1">
    <property type="nucleotide sequence ID" value="NZ_JAAKGU010000006.1"/>
</dbReference>
<proteinExistence type="predicted"/>
<gene>
    <name evidence="2" type="ORF">G5B47_15210</name>
</gene>
<feature type="domain" description="Aminoglycoside phosphotransferase" evidence="1">
    <location>
        <begin position="26"/>
        <end position="221"/>
    </location>
</feature>
<comment type="caution">
    <text evidence="2">The sequence shown here is derived from an EMBL/GenBank/DDBJ whole genome shotgun (WGS) entry which is preliminary data.</text>
</comment>
<accession>A0A6M1PK20</accession>
<dbReference type="Gene3D" id="3.90.1200.10">
    <property type="match status" value="1"/>
</dbReference>
<reference evidence="2 3" key="1">
    <citation type="submission" date="2020-02" db="EMBL/GenBank/DDBJ databases">
        <authorList>
            <person name="Gao J."/>
            <person name="Sun J."/>
        </authorList>
    </citation>
    <scope>NUCLEOTIDE SEQUENCE [LARGE SCALE GENOMIC DNA]</scope>
    <source>
        <strain evidence="2 3">7124</strain>
    </source>
</reference>
<dbReference type="GO" id="GO:0016740">
    <property type="term" value="F:transferase activity"/>
    <property type="evidence" value="ECO:0007669"/>
    <property type="project" value="UniProtKB-KW"/>
</dbReference>
<dbReference type="SUPFAM" id="SSF56112">
    <property type="entry name" value="Protein kinase-like (PK-like)"/>
    <property type="match status" value="1"/>
</dbReference>
<keyword evidence="3" id="KW-1185">Reference proteome</keyword>
<dbReference type="Pfam" id="PF01636">
    <property type="entry name" value="APH"/>
    <property type="match status" value="1"/>
</dbReference>
<organism evidence="2 3">
    <name type="scientific">Paenibacillus apii</name>
    <dbReference type="NCBI Taxonomy" id="1850370"/>
    <lineage>
        <taxon>Bacteria</taxon>
        <taxon>Bacillati</taxon>
        <taxon>Bacillota</taxon>
        <taxon>Bacilli</taxon>
        <taxon>Bacillales</taxon>
        <taxon>Paenibacillaceae</taxon>
        <taxon>Paenibacillus</taxon>
    </lineage>
</organism>
<evidence type="ECO:0000313" key="2">
    <source>
        <dbReference type="EMBL" id="NGM83769.1"/>
    </source>
</evidence>